<dbReference type="Proteomes" id="UP000000557">
    <property type="component" value="Chromosome"/>
</dbReference>
<dbReference type="EnsemblBacteria" id="BAC88838">
    <property type="protein sequence ID" value="BAC88838"/>
    <property type="gene ID" value="BAC88838"/>
</dbReference>
<dbReference type="EMBL" id="BA000045">
    <property type="protein sequence ID" value="BAC88838.1"/>
    <property type="molecule type" value="Genomic_DNA"/>
</dbReference>
<evidence type="ECO:0000313" key="2">
    <source>
        <dbReference type="EMBL" id="BAC88838.1"/>
    </source>
</evidence>
<dbReference type="eggNOG" id="COG1437">
    <property type="taxonomic scope" value="Bacteria"/>
</dbReference>
<protein>
    <submittedName>
        <fullName evidence="2">Gll0897 protein</fullName>
    </submittedName>
</protein>
<dbReference type="InterPro" id="IPR007899">
    <property type="entry name" value="CHAD_dom"/>
</dbReference>
<dbReference type="PANTHER" id="PTHR39339">
    <property type="entry name" value="SLR1444 PROTEIN"/>
    <property type="match status" value="1"/>
</dbReference>
<name>Q7NM71_GLOVI</name>
<dbReference type="eggNOG" id="COG5607">
    <property type="taxonomic scope" value="Bacteria"/>
</dbReference>
<sequence>MSYCSQLQAPFASVGLIIYWTPKDSIELMAKIHASARWSEAALQILADETRRILKHEAGTRAGEDPEQLHQMRVGIRRLRSALRLFEPALKLPKPARRRSLSPLAAVLGSVRDLDVQMEMLRERYLGALPEGEQQALERLLAHLESLRTQARSAMLRYLDGLDYEQFKSAYTEFLESPKFRRGADESLYHLLPAFLREALSTLWAHPGWEEPDVETMHDLRIAVKRVRYNLEFFLGCYGKAVRSLHGELKRIQEELGIIHDCDVLLGQLHTEPLGPATPWQQPFSRLTALVRNERRNAVRRFRRLKTRLLSEDMRNSLAVWVSWPGTADDRELFEGNQLPVGALELERRYRLAVGRRTHLEAQLGDSGFRAEPAAQQTDHYLEVLGPHQYLRLRRAEAASRVHFYVTRKDYGPGASRRVEEETVSPLIYRAFLARFHQLPVPVVAVVRTAWNGFWEQVPLSVAFESIEGIGPESGDYATVAALVPDEVLLEAAGACLERFCTSFGLEEIQRQHQSEVSLLLGWVANQQLAPAPTGR</sequence>
<dbReference type="PROSITE" id="PS51708">
    <property type="entry name" value="CHAD"/>
    <property type="match status" value="1"/>
</dbReference>
<accession>Q7NM71</accession>
<dbReference type="InterPro" id="IPR038186">
    <property type="entry name" value="CHAD_dom_sf"/>
</dbReference>
<dbReference type="PANTHER" id="PTHR39339:SF1">
    <property type="entry name" value="CHAD DOMAIN-CONTAINING PROTEIN"/>
    <property type="match status" value="1"/>
</dbReference>
<reference evidence="2 3" key="2">
    <citation type="journal article" date="2003" name="DNA Res.">
        <title>Complete genome structure of Gloeobacter violaceus PCC 7421, a cyanobacterium that lacks thylakoids (supplement).</title>
        <authorList>
            <person name="Nakamura Y."/>
            <person name="Kaneko T."/>
            <person name="Sato S."/>
            <person name="Mimuro M."/>
            <person name="Miyashita H."/>
            <person name="Tsuchiya T."/>
            <person name="Sasamoto S."/>
            <person name="Watanabe A."/>
            <person name="Kawashima K."/>
            <person name="Kishida Y."/>
            <person name="Kiyokawa C."/>
            <person name="Kohara M."/>
            <person name="Matsumoto M."/>
            <person name="Matsuno A."/>
            <person name="Nakazaki N."/>
            <person name="Shimpo S."/>
            <person name="Takeuchi C."/>
            <person name="Yamada M."/>
            <person name="Tabata S."/>
        </authorList>
    </citation>
    <scope>NUCLEOTIDE SEQUENCE [LARGE SCALE GENOMIC DNA]</scope>
    <source>
        <strain evidence="3">ATCC 29082 / PCC 7421</strain>
    </source>
</reference>
<dbReference type="SMART" id="SM00880">
    <property type="entry name" value="CHAD"/>
    <property type="match status" value="1"/>
</dbReference>
<dbReference type="Gene3D" id="1.40.20.10">
    <property type="entry name" value="CHAD domain"/>
    <property type="match status" value="1"/>
</dbReference>
<dbReference type="STRING" id="251221.gene:10758375"/>
<evidence type="ECO:0000259" key="1">
    <source>
        <dbReference type="PROSITE" id="PS51708"/>
    </source>
</evidence>
<proteinExistence type="predicted"/>
<dbReference type="Pfam" id="PF05235">
    <property type="entry name" value="CHAD"/>
    <property type="match status" value="1"/>
</dbReference>
<dbReference type="HOGENOM" id="CLU_536139_0_0_3"/>
<keyword evidence="3" id="KW-1185">Reference proteome</keyword>
<dbReference type="Gene3D" id="2.40.320.10">
    <property type="entry name" value="Hypothetical Protein Pfu-838710-001"/>
    <property type="match status" value="1"/>
</dbReference>
<dbReference type="AlphaFoldDB" id="Q7NM71"/>
<reference evidence="2 3" key="1">
    <citation type="journal article" date="2003" name="DNA Res.">
        <title>Complete genome structure of Gloeobacter violaceus PCC 7421, a cyanobacterium that lacks thylakoids.</title>
        <authorList>
            <person name="Nakamura Y."/>
            <person name="Kaneko T."/>
            <person name="Sato S."/>
            <person name="Mimuro M."/>
            <person name="Miyashita H."/>
            <person name="Tsuchiya T."/>
            <person name="Sasamoto S."/>
            <person name="Watanabe A."/>
            <person name="Kawashima K."/>
            <person name="Kishida Y."/>
            <person name="Kiyokawa C."/>
            <person name="Kohara M."/>
            <person name="Matsumoto M."/>
            <person name="Matsuno A."/>
            <person name="Nakazaki N."/>
            <person name="Shimpo S."/>
            <person name="Takeuchi C."/>
            <person name="Yamada M."/>
            <person name="Tabata S."/>
        </authorList>
    </citation>
    <scope>NUCLEOTIDE SEQUENCE [LARGE SCALE GENOMIC DNA]</scope>
    <source>
        <strain evidence="3">ATCC 29082 / PCC 7421</strain>
    </source>
</reference>
<evidence type="ECO:0000313" key="3">
    <source>
        <dbReference type="Proteomes" id="UP000000557"/>
    </source>
</evidence>
<feature type="domain" description="CHAD" evidence="1">
    <location>
        <begin position="35"/>
        <end position="315"/>
    </location>
</feature>
<dbReference type="OrthoDB" id="9777271at2"/>
<dbReference type="KEGG" id="gvi:gll0897"/>
<gene>
    <name evidence="2" type="ordered locus">gll0897</name>
</gene>
<dbReference type="InParanoid" id="Q7NM71"/>
<organism evidence="2 3">
    <name type="scientific">Gloeobacter violaceus (strain ATCC 29082 / PCC 7421)</name>
    <dbReference type="NCBI Taxonomy" id="251221"/>
    <lineage>
        <taxon>Bacteria</taxon>
        <taxon>Bacillati</taxon>
        <taxon>Cyanobacteriota</taxon>
        <taxon>Cyanophyceae</taxon>
        <taxon>Gloeobacterales</taxon>
        <taxon>Gloeobacteraceae</taxon>
        <taxon>Gloeobacter</taxon>
    </lineage>
</organism>